<organism evidence="7 8">
    <name type="scientific">Perkinsus olseni</name>
    <name type="common">Perkinsus atlanticus</name>
    <dbReference type="NCBI Taxonomy" id="32597"/>
    <lineage>
        <taxon>Eukaryota</taxon>
        <taxon>Sar</taxon>
        <taxon>Alveolata</taxon>
        <taxon>Perkinsozoa</taxon>
        <taxon>Perkinsea</taxon>
        <taxon>Perkinsida</taxon>
        <taxon>Perkinsidae</taxon>
        <taxon>Perkinsus</taxon>
    </lineage>
</organism>
<proteinExistence type="predicted"/>
<feature type="transmembrane region" description="Helical" evidence="5">
    <location>
        <begin position="200"/>
        <end position="225"/>
    </location>
</feature>
<evidence type="ECO:0000256" key="3">
    <source>
        <dbReference type="ARBA" id="ARBA00022989"/>
    </source>
</evidence>
<gene>
    <name evidence="7" type="ORF">FOZ60_016623</name>
</gene>
<dbReference type="OrthoDB" id="441491at2759"/>
<dbReference type="EMBL" id="JABANP010000009">
    <property type="protein sequence ID" value="KAF4696616.1"/>
    <property type="molecule type" value="Genomic_DNA"/>
</dbReference>
<dbReference type="GO" id="GO:0016020">
    <property type="term" value="C:membrane"/>
    <property type="evidence" value="ECO:0007669"/>
    <property type="project" value="UniProtKB-SubCell"/>
</dbReference>
<keyword evidence="4 5" id="KW-0472">Membrane</keyword>
<dbReference type="Pfam" id="PF01490">
    <property type="entry name" value="Aa_trans"/>
    <property type="match status" value="1"/>
</dbReference>
<evidence type="ECO:0000313" key="8">
    <source>
        <dbReference type="Proteomes" id="UP000541610"/>
    </source>
</evidence>
<dbReference type="GO" id="GO:0015179">
    <property type="term" value="F:L-amino acid transmembrane transporter activity"/>
    <property type="evidence" value="ECO:0007669"/>
    <property type="project" value="TreeGrafter"/>
</dbReference>
<protein>
    <recommendedName>
        <fullName evidence="6">Amino acid transporter transmembrane domain-containing protein</fullName>
    </recommendedName>
</protein>
<name>A0A7J6PLG3_PEROL</name>
<keyword evidence="3 5" id="KW-1133">Transmembrane helix</keyword>
<feature type="transmembrane region" description="Helical" evidence="5">
    <location>
        <begin position="326"/>
        <end position="346"/>
    </location>
</feature>
<dbReference type="AlphaFoldDB" id="A0A7J6PLG3"/>
<evidence type="ECO:0000256" key="4">
    <source>
        <dbReference type="ARBA" id="ARBA00023136"/>
    </source>
</evidence>
<sequence>MSIRPPSDTSGSIKVELTASGGQSNISAVANIALTGIGVGMLSLPRAIADAGYTFGFALLIFSGIVGMLYTQLLRACMKPDTRSYEDIGMDAFGRWGVAAVAFGVNGALLGTCCLLMLLLGQNSYKLYNGIAQEYWVLIWAGILLPISWLPNMKHIGYISSTVGVASVVVLLLSLIYAGFARVADNNTQHDAVYRPYPPSALGLGMSFASMTLAFAVTCASTTVLHDMKYPAARRCVIYWGVSVIGLVYFLVSLSGYVGWGTSLSKFQNIIDAVTESSATYGPAAYLCICSILLLCITHYAVMLNPTSRILEVALRIREDQIVRSCLVRSGLVAFTVIIAIFVPNFQGLISPTLMDADSQSSVKVGVEPGKQTTRSAITNMLLTGVGVGMLSIPRAVAEAGYVLGFFHSHCLRAFGYLLHPAAEAVYDSYDTEL</sequence>
<feature type="transmembrane region" description="Helical" evidence="5">
    <location>
        <begin position="284"/>
        <end position="305"/>
    </location>
</feature>
<evidence type="ECO:0000256" key="2">
    <source>
        <dbReference type="ARBA" id="ARBA00022692"/>
    </source>
</evidence>
<feature type="transmembrane region" description="Helical" evidence="5">
    <location>
        <begin position="51"/>
        <end position="71"/>
    </location>
</feature>
<feature type="transmembrane region" description="Helical" evidence="5">
    <location>
        <begin position="157"/>
        <end position="180"/>
    </location>
</feature>
<keyword evidence="2 5" id="KW-0812">Transmembrane</keyword>
<evidence type="ECO:0000259" key="6">
    <source>
        <dbReference type="Pfam" id="PF01490"/>
    </source>
</evidence>
<dbReference type="PANTHER" id="PTHR22950">
    <property type="entry name" value="AMINO ACID TRANSPORTER"/>
    <property type="match status" value="1"/>
</dbReference>
<accession>A0A7J6PLG3</accession>
<evidence type="ECO:0000256" key="5">
    <source>
        <dbReference type="SAM" id="Phobius"/>
    </source>
</evidence>
<comment type="subcellular location">
    <subcellularLocation>
        <location evidence="1">Membrane</location>
        <topology evidence="1">Multi-pass membrane protein</topology>
    </subcellularLocation>
</comment>
<evidence type="ECO:0000313" key="7">
    <source>
        <dbReference type="EMBL" id="KAF4696616.1"/>
    </source>
</evidence>
<feature type="transmembrane region" description="Helical" evidence="5">
    <location>
        <begin position="237"/>
        <end position="260"/>
    </location>
</feature>
<feature type="transmembrane region" description="Helical" evidence="5">
    <location>
        <begin position="132"/>
        <end position="150"/>
    </location>
</feature>
<feature type="domain" description="Amino acid transporter transmembrane" evidence="6">
    <location>
        <begin position="23"/>
        <end position="351"/>
    </location>
</feature>
<comment type="caution">
    <text evidence="7">The sequence shown here is derived from an EMBL/GenBank/DDBJ whole genome shotgun (WGS) entry which is preliminary data.</text>
</comment>
<evidence type="ECO:0000256" key="1">
    <source>
        <dbReference type="ARBA" id="ARBA00004141"/>
    </source>
</evidence>
<feature type="transmembrane region" description="Helical" evidence="5">
    <location>
        <begin position="92"/>
        <end position="120"/>
    </location>
</feature>
<reference evidence="7 8" key="1">
    <citation type="submission" date="2020-04" db="EMBL/GenBank/DDBJ databases">
        <title>Perkinsus olseni comparative genomics.</title>
        <authorList>
            <person name="Bogema D.R."/>
        </authorList>
    </citation>
    <scope>NUCLEOTIDE SEQUENCE [LARGE SCALE GENOMIC DNA]</scope>
    <source>
        <strain evidence="7">00978-12</strain>
    </source>
</reference>
<dbReference type="Proteomes" id="UP000541610">
    <property type="component" value="Unassembled WGS sequence"/>
</dbReference>
<dbReference type="InterPro" id="IPR013057">
    <property type="entry name" value="AA_transpt_TM"/>
</dbReference>